<dbReference type="RefSeq" id="WP_224042935.1">
    <property type="nucleotide sequence ID" value="NZ_CAJZAH010000003.1"/>
</dbReference>
<feature type="chain" id="PRO_5045782834" description="SGNH hydrolase-type esterase domain-containing protein" evidence="1">
    <location>
        <begin position="24"/>
        <end position="423"/>
    </location>
</feature>
<dbReference type="InterPro" id="IPR036514">
    <property type="entry name" value="SGNH_hydro_sf"/>
</dbReference>
<evidence type="ECO:0000313" key="4">
    <source>
        <dbReference type="Proteomes" id="UP000721236"/>
    </source>
</evidence>
<accession>A0ABM8XCW0</accession>
<evidence type="ECO:0000256" key="1">
    <source>
        <dbReference type="SAM" id="SignalP"/>
    </source>
</evidence>
<dbReference type="SUPFAM" id="SSF52266">
    <property type="entry name" value="SGNH hydrolase"/>
    <property type="match status" value="1"/>
</dbReference>
<proteinExistence type="predicted"/>
<dbReference type="InterPro" id="IPR013830">
    <property type="entry name" value="SGNH_hydro"/>
</dbReference>
<dbReference type="InterPro" id="IPR053140">
    <property type="entry name" value="GDSL_Rv0518-like"/>
</dbReference>
<dbReference type="Proteomes" id="UP000721236">
    <property type="component" value="Unassembled WGS sequence"/>
</dbReference>
<feature type="signal peptide" evidence="1">
    <location>
        <begin position="1"/>
        <end position="23"/>
    </location>
</feature>
<sequence length="423" mass="44437">MSRSALLSATFGVASLMSAAAVAAQPAPPLRWVGTWAASPQPPWEPDFALPTGIPRQLSDQTIRQVVRVSVGGRRARVVLSNAYGKQALVIGAARLAIPAGGAAIVAGTDRRLSFGGSPSVTIPPGAPAISDPVDIDVPPLSELAVSLYLPEPTPLTTFHWDGRRTAYLAAGNVAHAGSLDADATLASRLFLSGVQVEAGGTRPVVVAFGDSLTDGNGSTPGTDRRWPDFLARRLAPRQVSVLNAGISGARVLDSLMGDNALARFDRDVLSEPGVKAVIVMMGINDIGWPGSPFAPRARSMRAEALIAGYRQLSERARARGVRIVGGTLPPFEGALRGTPLEGHYSADKERVRQAVNAWIRNGGAFDSVADFDALLRDPSRPTRLLSAYDSGDHLHPGDAGYEAMAQAIDLRSLLGSDPMPED</sequence>
<dbReference type="PANTHER" id="PTHR43784">
    <property type="entry name" value="GDSL-LIKE LIPASE/ACYLHYDROLASE, PUTATIVE (AFU_ORTHOLOGUE AFUA_2G00820)-RELATED"/>
    <property type="match status" value="1"/>
</dbReference>
<dbReference type="Gene3D" id="3.40.50.1110">
    <property type="entry name" value="SGNH hydrolase"/>
    <property type="match status" value="1"/>
</dbReference>
<name>A0ABM8XCW0_9BURK</name>
<dbReference type="Pfam" id="PF13472">
    <property type="entry name" value="Lipase_GDSL_2"/>
    <property type="match status" value="1"/>
</dbReference>
<keyword evidence="4" id="KW-1185">Reference proteome</keyword>
<evidence type="ECO:0000313" key="3">
    <source>
        <dbReference type="EMBL" id="CAG9177864.1"/>
    </source>
</evidence>
<reference evidence="3 4" key="1">
    <citation type="submission" date="2021-08" db="EMBL/GenBank/DDBJ databases">
        <authorList>
            <person name="Peeters C."/>
        </authorList>
    </citation>
    <scope>NUCLEOTIDE SEQUENCE [LARGE SCALE GENOMIC DNA]</scope>
    <source>
        <strain evidence="3 4">LMG 21510</strain>
    </source>
</reference>
<comment type="caution">
    <text evidence="3">The sequence shown here is derived from an EMBL/GenBank/DDBJ whole genome shotgun (WGS) entry which is preliminary data.</text>
</comment>
<feature type="domain" description="SGNH hydrolase-type esterase" evidence="2">
    <location>
        <begin position="208"/>
        <end position="404"/>
    </location>
</feature>
<evidence type="ECO:0000259" key="2">
    <source>
        <dbReference type="Pfam" id="PF13472"/>
    </source>
</evidence>
<gene>
    <name evidence="3" type="ORF">LMG21510_03418</name>
</gene>
<organism evidence="3 4">
    <name type="scientific">Cupriavidus respiraculi</name>
    <dbReference type="NCBI Taxonomy" id="195930"/>
    <lineage>
        <taxon>Bacteria</taxon>
        <taxon>Pseudomonadati</taxon>
        <taxon>Pseudomonadota</taxon>
        <taxon>Betaproteobacteria</taxon>
        <taxon>Burkholderiales</taxon>
        <taxon>Burkholderiaceae</taxon>
        <taxon>Cupriavidus</taxon>
    </lineage>
</organism>
<dbReference type="EMBL" id="CAJZAH010000003">
    <property type="protein sequence ID" value="CAG9177864.1"/>
    <property type="molecule type" value="Genomic_DNA"/>
</dbReference>
<dbReference type="PANTHER" id="PTHR43784:SF2">
    <property type="entry name" value="GDSL-LIKE LIPASE_ACYLHYDROLASE, PUTATIVE (AFU_ORTHOLOGUE AFUA_2G00820)-RELATED"/>
    <property type="match status" value="1"/>
</dbReference>
<keyword evidence="1" id="KW-0732">Signal</keyword>
<protein>
    <recommendedName>
        <fullName evidence="2">SGNH hydrolase-type esterase domain-containing protein</fullName>
    </recommendedName>
</protein>
<dbReference type="CDD" id="cd01830">
    <property type="entry name" value="XynE_like"/>
    <property type="match status" value="1"/>
</dbReference>